<keyword evidence="5" id="KW-0539">Nucleus</keyword>
<evidence type="ECO:0000256" key="4">
    <source>
        <dbReference type="ARBA" id="ARBA00023163"/>
    </source>
</evidence>
<dbReference type="PANTHER" id="PTHR31429">
    <property type="entry name" value="WRKY TRANSCRIPTION FACTOR 36-RELATED"/>
    <property type="match status" value="1"/>
</dbReference>
<reference evidence="8" key="1">
    <citation type="submission" date="2015-07" db="EMBL/GenBank/DDBJ databases">
        <title>Transcriptome Assembly of Anthurium amnicola.</title>
        <authorList>
            <person name="Suzuki J."/>
        </authorList>
    </citation>
    <scope>NUCLEOTIDE SEQUENCE</scope>
</reference>
<evidence type="ECO:0000256" key="1">
    <source>
        <dbReference type="ARBA" id="ARBA00004123"/>
    </source>
</evidence>
<feature type="compositionally biased region" description="Polar residues" evidence="6">
    <location>
        <begin position="334"/>
        <end position="344"/>
    </location>
</feature>
<dbReference type="EMBL" id="GDJX01026300">
    <property type="protein sequence ID" value="JAT41636.1"/>
    <property type="molecule type" value="Transcribed_RNA"/>
</dbReference>
<feature type="region of interest" description="Disordered" evidence="6">
    <location>
        <begin position="252"/>
        <end position="346"/>
    </location>
</feature>
<keyword evidence="2" id="KW-0805">Transcription regulation</keyword>
<dbReference type="Gene3D" id="2.20.25.80">
    <property type="entry name" value="WRKY domain"/>
    <property type="match status" value="1"/>
</dbReference>
<comment type="subcellular location">
    <subcellularLocation>
        <location evidence="1">Nucleus</location>
    </subcellularLocation>
</comment>
<evidence type="ECO:0000313" key="8">
    <source>
        <dbReference type="EMBL" id="JAT41636.1"/>
    </source>
</evidence>
<dbReference type="PROSITE" id="PS50811">
    <property type="entry name" value="WRKY"/>
    <property type="match status" value="1"/>
</dbReference>
<feature type="non-terminal residue" evidence="8">
    <location>
        <position position="631"/>
    </location>
</feature>
<gene>
    <name evidence="8" type="primary">WRKY42_8</name>
    <name evidence="8" type="ORF">g.96892</name>
</gene>
<dbReference type="GO" id="GO:0043565">
    <property type="term" value="F:sequence-specific DNA binding"/>
    <property type="evidence" value="ECO:0007669"/>
    <property type="project" value="InterPro"/>
</dbReference>
<evidence type="ECO:0000259" key="7">
    <source>
        <dbReference type="PROSITE" id="PS50811"/>
    </source>
</evidence>
<dbReference type="InterPro" id="IPR003657">
    <property type="entry name" value="WRKY_dom"/>
</dbReference>
<name>A0A1D1XGY4_9ARAE</name>
<keyword evidence="3" id="KW-0238">DNA-binding</keyword>
<proteinExistence type="predicted"/>
<dbReference type="GO" id="GO:0003700">
    <property type="term" value="F:DNA-binding transcription factor activity"/>
    <property type="evidence" value="ECO:0007669"/>
    <property type="project" value="InterPro"/>
</dbReference>
<feature type="region of interest" description="Disordered" evidence="6">
    <location>
        <begin position="71"/>
        <end position="93"/>
    </location>
</feature>
<evidence type="ECO:0000256" key="2">
    <source>
        <dbReference type="ARBA" id="ARBA00023015"/>
    </source>
</evidence>
<keyword evidence="4" id="KW-0804">Transcription</keyword>
<dbReference type="PANTHER" id="PTHR31429:SF106">
    <property type="entry name" value="WRKY TRANSCRIPTION FACTOR 31-RELATED"/>
    <property type="match status" value="1"/>
</dbReference>
<dbReference type="GO" id="GO:0005634">
    <property type="term" value="C:nucleus"/>
    <property type="evidence" value="ECO:0007669"/>
    <property type="project" value="UniProtKB-SubCell"/>
</dbReference>
<evidence type="ECO:0000256" key="3">
    <source>
        <dbReference type="ARBA" id="ARBA00023125"/>
    </source>
</evidence>
<feature type="domain" description="WRKY" evidence="7">
    <location>
        <begin position="358"/>
        <end position="424"/>
    </location>
</feature>
<feature type="compositionally biased region" description="Basic and acidic residues" evidence="6">
    <location>
        <begin position="299"/>
        <end position="312"/>
    </location>
</feature>
<protein>
    <submittedName>
        <fullName evidence="8">Putative WRKY transcription factor 42</fullName>
    </submittedName>
</protein>
<dbReference type="FunFam" id="2.20.25.80:FF:000002">
    <property type="entry name" value="probable WRKY transcription factor 31"/>
    <property type="match status" value="1"/>
</dbReference>
<dbReference type="InterPro" id="IPR036576">
    <property type="entry name" value="WRKY_dom_sf"/>
</dbReference>
<organism evidence="8">
    <name type="scientific">Anthurium amnicola</name>
    <dbReference type="NCBI Taxonomy" id="1678845"/>
    <lineage>
        <taxon>Eukaryota</taxon>
        <taxon>Viridiplantae</taxon>
        <taxon>Streptophyta</taxon>
        <taxon>Embryophyta</taxon>
        <taxon>Tracheophyta</taxon>
        <taxon>Spermatophyta</taxon>
        <taxon>Magnoliopsida</taxon>
        <taxon>Liliopsida</taxon>
        <taxon>Araceae</taxon>
        <taxon>Pothoideae</taxon>
        <taxon>Potheae</taxon>
        <taxon>Anthurium</taxon>
    </lineage>
</organism>
<dbReference type="AlphaFoldDB" id="A0A1D1XGY4"/>
<feature type="compositionally biased region" description="Low complexity" evidence="6">
    <location>
        <begin position="71"/>
        <end position="86"/>
    </location>
</feature>
<sequence>MDGDGGGRVVGGGGIMRLDRAVDTPGFLGIKPDILNSFLTSTRNQLKQHVKAEASPHMGFSSGVDFPVASPTPGAAAGSPAVSSGGESDRQRVNEMDFFSEDRRETKAVMKNAAGEEIHIKEEEFANAVNTRLHLLTANAGSDESTVDDGMSQNEDEKEGKSELAVMQAALGRMKEENHRLRGMLSQVTTNYNALQMQLVHLMQQRSHMMNDIHGIHHDVDQLPVDEKMDGTKGNNGGPAMVPMQFMDLGPAAAAADEASNSSTEVGSPARSISPPNNGEVASMGYRGGSKSGNGEIVPFDHDKPGDVYDVGREEEDCPGGEWAAANKLPRLNPTKSPGEQSQEAIMRKARVSVRARSEAPMITDGCQWRKYGQKMAKGNPCPRAYYRCTMAAGCPVRKQVQRCAEDRSILITTYEGTHNHPLPPAAMAMASTTAAAASMLLSGSMPSADGVMSSNFLARTLLPSSSSVATISASAPFPTVTLDLTQPPAPLQFQRPAAATAPGAFPFASPNAAAATGPPGFASQGLPQIFGQALYNQSRFSGLHMSQVDGEQLPQFAAPAKQQQQPSLADTVSAATAAITSDPNFKAALAAAISSIIGGGGAVPHQQANHGNAFNILNTLNPATTTITTT</sequence>
<dbReference type="SUPFAM" id="SSF118290">
    <property type="entry name" value="WRKY DNA-binding domain"/>
    <property type="match status" value="1"/>
</dbReference>
<dbReference type="SMART" id="SM00774">
    <property type="entry name" value="WRKY"/>
    <property type="match status" value="1"/>
</dbReference>
<evidence type="ECO:0000256" key="5">
    <source>
        <dbReference type="ARBA" id="ARBA00023242"/>
    </source>
</evidence>
<dbReference type="Pfam" id="PF03106">
    <property type="entry name" value="WRKY"/>
    <property type="match status" value="1"/>
</dbReference>
<dbReference type="InterPro" id="IPR044810">
    <property type="entry name" value="WRKY_plant"/>
</dbReference>
<evidence type="ECO:0000256" key="6">
    <source>
        <dbReference type="SAM" id="MobiDB-lite"/>
    </source>
</evidence>
<accession>A0A1D1XGY4</accession>